<proteinExistence type="evidence at protein level"/>
<keyword id="KW-0903">Direct protein sequencing</keyword>
<reference key="1">
    <citation type="journal article" date="1992" name="Mol. Microbiol.">
        <title>Purification of Aeromonas hydrophila major outer-membrane proteins: N-terminal sequence analysis and channel-forming properties.</title>
        <authorList>
            <person name="Jeanteur D."/>
            <person name="Gletsu N."/>
            <person name="Pattus F."/>
            <person name="Buckley J.T."/>
        </authorList>
    </citation>
    <scope>PROTEIN SEQUENCE</scope>
</reference>
<protein>
    <submittedName>
        <fullName>Outer-membrane channel-forming protein III</fullName>
    </submittedName>
</protein>
<dbReference type="AlphaFoldDB" id="Q9R5E2"/>
<accession>Q9R5E2</accession>
<name>Q9R5E2_AERHY</name>
<dbReference type="PIR" id="S28435">
    <property type="entry name" value="S28435"/>
</dbReference>
<sequence length="20" mass="2263">AEVYKNDTTTLDLYGRIYAG</sequence>
<organism>
    <name type="scientific">Aeromonas hydrophila</name>
    <dbReference type="NCBI Taxonomy" id="644"/>
    <lineage>
        <taxon>Bacteria</taxon>
        <taxon>Pseudomonadati</taxon>
        <taxon>Pseudomonadota</taxon>
        <taxon>Gammaproteobacteria</taxon>
        <taxon>Aeromonadales</taxon>
        <taxon>Aeromonadaceae</taxon>
        <taxon>Aeromonas</taxon>
    </lineage>
</organism>